<dbReference type="GO" id="GO:0052717">
    <property type="term" value="F:tRNA-specific adenosine-34 deaminase activity"/>
    <property type="evidence" value="ECO:0007669"/>
    <property type="project" value="UniProtKB-EC"/>
</dbReference>
<gene>
    <name evidence="2" type="ORF">AArcSt2_00925</name>
</gene>
<dbReference type="Proteomes" id="UP001203207">
    <property type="component" value="Unassembled WGS sequence"/>
</dbReference>
<dbReference type="PANTHER" id="PTHR11079">
    <property type="entry name" value="CYTOSINE DEAMINASE FAMILY MEMBER"/>
    <property type="match status" value="1"/>
</dbReference>
<feature type="domain" description="CMP/dCMP-type deaminase" evidence="1">
    <location>
        <begin position="7"/>
        <end position="119"/>
    </location>
</feature>
<evidence type="ECO:0000313" key="2">
    <source>
        <dbReference type="EMBL" id="MCL9815499.1"/>
    </source>
</evidence>
<protein>
    <submittedName>
        <fullName evidence="2">Nucleoside deaminase</fullName>
    </submittedName>
</protein>
<evidence type="ECO:0000313" key="3">
    <source>
        <dbReference type="Proteomes" id="UP001203207"/>
    </source>
</evidence>
<dbReference type="InterPro" id="IPR016193">
    <property type="entry name" value="Cytidine_deaminase-like"/>
</dbReference>
<dbReference type="RefSeq" id="WP_174652959.1">
    <property type="nucleotide sequence ID" value="NZ_JAKRVX010000001.1"/>
</dbReference>
<dbReference type="CDD" id="cd01285">
    <property type="entry name" value="nucleoside_deaminase"/>
    <property type="match status" value="1"/>
</dbReference>
<reference evidence="2" key="2">
    <citation type="submission" date="2022-02" db="EMBL/GenBank/DDBJ databases">
        <authorList>
            <person name="Elcheninov A.G."/>
            <person name="Sorokin D.Y."/>
            <person name="Kublanov I.V."/>
        </authorList>
    </citation>
    <scope>NUCLEOTIDE SEQUENCE</scope>
    <source>
        <strain evidence="2">AArc-St2</strain>
    </source>
</reference>
<dbReference type="Gene3D" id="3.40.140.10">
    <property type="entry name" value="Cytidine Deaminase, domain 2"/>
    <property type="match status" value="1"/>
</dbReference>
<dbReference type="Pfam" id="PF14437">
    <property type="entry name" value="MafB19-deam"/>
    <property type="match status" value="1"/>
</dbReference>
<dbReference type="GO" id="GO:0002100">
    <property type="term" value="P:tRNA wobble adenosine to inosine editing"/>
    <property type="evidence" value="ECO:0007669"/>
    <property type="project" value="InterPro"/>
</dbReference>
<sequence length="155" mass="17251">MVSVDEFSHEVHMRRAIELAEQAVEHGNRPFGTVLVHNNEIIMEEENRVITENDIRRHPELHLAMRACNELDESVRAETVMYTSTEPCPMCAGGIRYAGLNRIYYSVGSDEITEFTGSSPITVRSAAILSGITDVIGPVLNEEGRAVHDSFYGSD</sequence>
<name>A0AAE3FUB4_9EURY</name>
<dbReference type="PANTHER" id="PTHR11079:SF179">
    <property type="entry name" value="TRNA(ADENINE(34)) DEAMINASE, CHLOROPLASTIC"/>
    <property type="match status" value="1"/>
</dbReference>
<dbReference type="GO" id="GO:0046872">
    <property type="term" value="F:metal ion binding"/>
    <property type="evidence" value="ECO:0007669"/>
    <property type="project" value="UniProtKB-KW"/>
</dbReference>
<evidence type="ECO:0000259" key="1">
    <source>
        <dbReference type="PROSITE" id="PS51747"/>
    </source>
</evidence>
<dbReference type="InterPro" id="IPR058535">
    <property type="entry name" value="MafB19-deam"/>
</dbReference>
<accession>A0AAE3FUB4</accession>
<dbReference type="InterPro" id="IPR002125">
    <property type="entry name" value="CMP_dCMP_dom"/>
</dbReference>
<comment type="caution">
    <text evidence="2">The sequence shown here is derived from an EMBL/GenBank/DDBJ whole genome shotgun (WGS) entry which is preliminary data.</text>
</comment>
<reference evidence="2" key="1">
    <citation type="journal article" date="2022" name="Syst. Appl. Microbiol.">
        <title>Natronocalculus amylovorans gen. nov., sp. nov., and Natranaeroarchaeum aerophilus sp. nov., dominant culturable amylolytic natronoarchaea from hypersaline soda lakes in southwestern Siberia.</title>
        <authorList>
            <person name="Sorokin D.Y."/>
            <person name="Elcheninov A.G."/>
            <person name="Khizhniak T.V."/>
            <person name="Koenen M."/>
            <person name="Bale N.J."/>
            <person name="Damste J.S.S."/>
            <person name="Kublanov I.V."/>
        </authorList>
    </citation>
    <scope>NUCLEOTIDE SEQUENCE</scope>
    <source>
        <strain evidence="2">AArc-St2</strain>
    </source>
</reference>
<organism evidence="2 3">
    <name type="scientific">Natronocalculus amylovorans</name>
    <dbReference type="NCBI Taxonomy" id="2917812"/>
    <lineage>
        <taxon>Archaea</taxon>
        <taxon>Methanobacteriati</taxon>
        <taxon>Methanobacteriota</taxon>
        <taxon>Stenosarchaea group</taxon>
        <taxon>Halobacteria</taxon>
        <taxon>Halobacteriales</taxon>
        <taxon>Haloferacaceae</taxon>
        <taxon>Natronocalculus</taxon>
    </lineage>
</organism>
<dbReference type="SUPFAM" id="SSF53927">
    <property type="entry name" value="Cytidine deaminase-like"/>
    <property type="match status" value="1"/>
</dbReference>
<proteinExistence type="predicted"/>
<dbReference type="EMBL" id="JAKRVX010000001">
    <property type="protein sequence ID" value="MCL9815499.1"/>
    <property type="molecule type" value="Genomic_DNA"/>
</dbReference>
<keyword evidence="3" id="KW-1185">Reference proteome</keyword>
<dbReference type="AlphaFoldDB" id="A0AAE3FUB4"/>
<dbReference type="PROSITE" id="PS51747">
    <property type="entry name" value="CYT_DCMP_DEAMINASES_2"/>
    <property type="match status" value="1"/>
</dbReference>